<dbReference type="InterPro" id="IPR044730">
    <property type="entry name" value="RNase_H-like_dom_plant"/>
</dbReference>
<dbReference type="CDD" id="cd06222">
    <property type="entry name" value="RNase_H_like"/>
    <property type="match status" value="1"/>
</dbReference>
<dbReference type="SUPFAM" id="SSF53098">
    <property type="entry name" value="Ribonuclease H-like"/>
    <property type="match status" value="1"/>
</dbReference>
<evidence type="ECO:0000313" key="2">
    <source>
        <dbReference type="EMBL" id="KAL1200936.1"/>
    </source>
</evidence>
<evidence type="ECO:0000259" key="1">
    <source>
        <dbReference type="Pfam" id="PF13456"/>
    </source>
</evidence>
<dbReference type="Proteomes" id="UP001558713">
    <property type="component" value="Unassembled WGS sequence"/>
</dbReference>
<keyword evidence="3" id="KW-1185">Reference proteome</keyword>
<feature type="domain" description="RNase H type-1" evidence="1">
    <location>
        <begin position="15"/>
        <end position="134"/>
    </location>
</feature>
<name>A0ABD1A249_CARAN</name>
<proteinExistence type="predicted"/>
<dbReference type="AlphaFoldDB" id="A0ABD1A249"/>
<dbReference type="Gene3D" id="3.30.420.10">
    <property type="entry name" value="Ribonuclease H-like superfamily/Ribonuclease H"/>
    <property type="match status" value="1"/>
</dbReference>
<dbReference type="EMBL" id="JBANAX010000603">
    <property type="protein sequence ID" value="KAL1200936.1"/>
    <property type="molecule type" value="Genomic_DNA"/>
</dbReference>
<accession>A0ABD1A249</accession>
<dbReference type="InterPro" id="IPR002156">
    <property type="entry name" value="RNaseH_domain"/>
</dbReference>
<dbReference type="Pfam" id="PF13456">
    <property type="entry name" value="RVT_3"/>
    <property type="match status" value="1"/>
</dbReference>
<sequence>MDLLELTPTSLRCRVDGSWKASDPTTDLGWVCIQSEDNVRLLGAKCYRKTCSPLHTELEALLWAMYYILSAWLLCHVFETDSAELISMVQSPEKWPDFSNQLDELVRLRDSLPAFSISRIPKSRNKQTDCLARFSKLLFSESTFVNTFPPVWATNTGVSF</sequence>
<evidence type="ECO:0000313" key="3">
    <source>
        <dbReference type="Proteomes" id="UP001558713"/>
    </source>
</evidence>
<protein>
    <recommendedName>
        <fullName evidence="1">RNase H type-1 domain-containing protein</fullName>
    </recommendedName>
</protein>
<comment type="caution">
    <text evidence="2">The sequence shown here is derived from an EMBL/GenBank/DDBJ whole genome shotgun (WGS) entry which is preliminary data.</text>
</comment>
<reference evidence="2 3" key="1">
    <citation type="submission" date="2024-04" db="EMBL/GenBank/DDBJ databases">
        <title>Genome assembly C_amara_ONT_v2.</title>
        <authorList>
            <person name="Yant L."/>
            <person name="Moore C."/>
            <person name="Slenker M."/>
        </authorList>
    </citation>
    <scope>NUCLEOTIDE SEQUENCE [LARGE SCALE GENOMIC DNA]</scope>
    <source>
        <tissue evidence="2">Leaf</tissue>
    </source>
</reference>
<dbReference type="PANTHER" id="PTHR34146">
    <property type="entry name" value="POLYNUCLEOTIDYL TRANSFERASE, RIBONUCLEASE H-LIKE SUPERFAMILY PROTEIN-RELATED"/>
    <property type="match status" value="1"/>
</dbReference>
<organism evidence="2 3">
    <name type="scientific">Cardamine amara subsp. amara</name>
    <dbReference type="NCBI Taxonomy" id="228776"/>
    <lineage>
        <taxon>Eukaryota</taxon>
        <taxon>Viridiplantae</taxon>
        <taxon>Streptophyta</taxon>
        <taxon>Embryophyta</taxon>
        <taxon>Tracheophyta</taxon>
        <taxon>Spermatophyta</taxon>
        <taxon>Magnoliopsida</taxon>
        <taxon>eudicotyledons</taxon>
        <taxon>Gunneridae</taxon>
        <taxon>Pentapetalae</taxon>
        <taxon>rosids</taxon>
        <taxon>malvids</taxon>
        <taxon>Brassicales</taxon>
        <taxon>Brassicaceae</taxon>
        <taxon>Cardamineae</taxon>
        <taxon>Cardamine</taxon>
    </lineage>
</organism>
<dbReference type="InterPro" id="IPR036397">
    <property type="entry name" value="RNaseH_sf"/>
</dbReference>
<dbReference type="InterPro" id="IPR012337">
    <property type="entry name" value="RNaseH-like_sf"/>
</dbReference>
<gene>
    <name evidence="2" type="ORF">V5N11_000779</name>
</gene>
<dbReference type="PANTHER" id="PTHR34146:SF3">
    <property type="entry name" value="POLYNUCLEOTIDYL TRANSFERASE, RIBONUCLEASE H-LIKE SUPERFAMILY PROTEIN"/>
    <property type="match status" value="1"/>
</dbReference>